<dbReference type="PANTHER" id="PTHR33490">
    <property type="entry name" value="BLR5614 PROTEIN-RELATED"/>
    <property type="match status" value="1"/>
</dbReference>
<dbReference type="Pfam" id="PF01841">
    <property type="entry name" value="Transglut_core"/>
    <property type="match status" value="1"/>
</dbReference>
<comment type="caution">
    <text evidence="4">The sequence shown here is derived from an EMBL/GenBank/DDBJ whole genome shotgun (WGS) entry which is preliminary data.</text>
</comment>
<evidence type="ECO:0000313" key="4">
    <source>
        <dbReference type="EMBL" id="OGE28791.1"/>
    </source>
</evidence>
<dbReference type="PANTHER" id="PTHR33490:SF6">
    <property type="entry name" value="SLL1049 PROTEIN"/>
    <property type="match status" value="1"/>
</dbReference>
<dbReference type="Proteomes" id="UP000177555">
    <property type="component" value="Unassembled WGS sequence"/>
</dbReference>
<keyword evidence="1" id="KW-0472">Membrane</keyword>
<feature type="transmembrane region" description="Helical" evidence="1">
    <location>
        <begin position="588"/>
        <end position="613"/>
    </location>
</feature>
<reference evidence="4 5" key="1">
    <citation type="journal article" date="2016" name="Nat. Commun.">
        <title>Thousands of microbial genomes shed light on interconnected biogeochemical processes in an aquifer system.</title>
        <authorList>
            <person name="Anantharaman K."/>
            <person name="Brown C.T."/>
            <person name="Hug L.A."/>
            <person name="Sharon I."/>
            <person name="Castelle C.J."/>
            <person name="Probst A.J."/>
            <person name="Thomas B.C."/>
            <person name="Singh A."/>
            <person name="Wilkins M.J."/>
            <person name="Karaoz U."/>
            <person name="Brodie E.L."/>
            <person name="Williams K.H."/>
            <person name="Hubbard S.S."/>
            <person name="Banfield J.F."/>
        </authorList>
    </citation>
    <scope>NUCLEOTIDE SEQUENCE [LARGE SCALE GENOMIC DNA]</scope>
</reference>
<organism evidence="4 5">
    <name type="scientific">Candidatus Daviesbacteria bacterium RIFCSPHIGHO2_01_FULL_40_11</name>
    <dbReference type="NCBI Taxonomy" id="1797762"/>
    <lineage>
        <taxon>Bacteria</taxon>
        <taxon>Candidatus Daviesiibacteriota</taxon>
    </lineage>
</organism>
<evidence type="ECO:0000256" key="1">
    <source>
        <dbReference type="SAM" id="Phobius"/>
    </source>
</evidence>
<name>A0A1F5JJG9_9BACT</name>
<keyword evidence="2" id="KW-0732">Signal</keyword>
<evidence type="ECO:0000259" key="3">
    <source>
        <dbReference type="SMART" id="SM00460"/>
    </source>
</evidence>
<feature type="domain" description="Transglutaminase-like" evidence="3">
    <location>
        <begin position="359"/>
        <end position="429"/>
    </location>
</feature>
<accession>A0A1F5JJG9</accession>
<dbReference type="SMART" id="SM00460">
    <property type="entry name" value="TGc"/>
    <property type="match status" value="1"/>
</dbReference>
<protein>
    <recommendedName>
        <fullName evidence="3">Transglutaminase-like domain-containing protein</fullName>
    </recommendedName>
</protein>
<feature type="signal peptide" evidence="2">
    <location>
        <begin position="1"/>
        <end position="23"/>
    </location>
</feature>
<dbReference type="InterPro" id="IPR002931">
    <property type="entry name" value="Transglutaminase-like"/>
</dbReference>
<proteinExistence type="predicted"/>
<sequence>MIKKVFLAIFFLVIFTLVPSAYAADEFATSYDVLYDVSESGVTTVTEKVTLKNLTSEYFANQFKLTIGATEVFDIVASDPGGVLDVTQEQKDISTTIVIKFNQQVAGLGKILPWTLTFKSKDFAEKVGKVWEVRVPRISSTSNLESYNLTLAVPQSFGQPSLISPTPKSQTTSSGKIFMTFDKDNLQASGISANFGTNQLFDFDLAYHLENNNLMPILTNIALPPDTSFQDVIYQRIDPKPLNVTVDNDGNYLAWYRLNRSQKLDVRLIGSAKLYTNSKVKNPSLDEALRKKYTEAQKYWEKDNPQIVDKLNEILKDNPSQDSEGKARLIYQFVVDYLKYDSERLKDTAIERLGAVTALNNPNSAVCMEFTDLFIALTRAAGIPARELNGYAYTANTSLRPLSLTKDVLHAWPEYFDERRGWVMVDPTWENTTGGADYFSKLDLNHFTFAVKGSSSTEPIPAGSYKYVGNDSHDVKVSLSETDFLGKAQIDVAIESSSPILSGFPGKVSVKVTNTGNAFYPSAPLSVSANKILVLNGLGQKLGPIPAFGNAEFAFNIRTGTLVDSYNDQIVVYVGGQKFTKDVRISPFFLFQTMPMVIVAGAAVMFLVYLVVLGGHFYQKRIKVSAPGDKKRV</sequence>
<gene>
    <name evidence="4" type="ORF">A2867_04170</name>
</gene>
<dbReference type="InterPro" id="IPR038765">
    <property type="entry name" value="Papain-like_cys_pep_sf"/>
</dbReference>
<dbReference type="AlphaFoldDB" id="A0A1F5JJG9"/>
<dbReference type="Gene3D" id="3.10.620.30">
    <property type="match status" value="1"/>
</dbReference>
<dbReference type="EMBL" id="MFCP01000015">
    <property type="protein sequence ID" value="OGE28791.1"/>
    <property type="molecule type" value="Genomic_DNA"/>
</dbReference>
<evidence type="ECO:0000313" key="5">
    <source>
        <dbReference type="Proteomes" id="UP000177555"/>
    </source>
</evidence>
<feature type="chain" id="PRO_5009519024" description="Transglutaminase-like domain-containing protein" evidence="2">
    <location>
        <begin position="24"/>
        <end position="633"/>
    </location>
</feature>
<keyword evidence="1" id="KW-0812">Transmembrane</keyword>
<dbReference type="SUPFAM" id="SSF54001">
    <property type="entry name" value="Cysteine proteinases"/>
    <property type="match status" value="1"/>
</dbReference>
<keyword evidence="1" id="KW-1133">Transmembrane helix</keyword>
<evidence type="ECO:0000256" key="2">
    <source>
        <dbReference type="SAM" id="SignalP"/>
    </source>
</evidence>